<accession>A0A161M3X4</accession>
<name>A0A161M3X4_TRIIF</name>
<dbReference type="GO" id="GO:0003676">
    <property type="term" value="F:nucleic acid binding"/>
    <property type="evidence" value="ECO:0007669"/>
    <property type="project" value="InterPro"/>
</dbReference>
<dbReference type="GO" id="GO:0032259">
    <property type="term" value="P:methylation"/>
    <property type="evidence" value="ECO:0007669"/>
    <property type="project" value="UniProtKB-KW"/>
</dbReference>
<keyword evidence="1" id="KW-0808">Transferase</keyword>
<sequence>MYVVLAQRYSGFVNRNKVLFQQDNARPHTSRTPNKKFQNYKRLSFSPTLLIVRTPSDYHLFRSLAHYLQGKPLIL</sequence>
<keyword evidence="1" id="KW-0489">Methyltransferase</keyword>
<protein>
    <submittedName>
        <fullName evidence="1">Histone-lysine n-methyltransferase setmar-like protein</fullName>
    </submittedName>
</protein>
<dbReference type="Gene3D" id="3.30.420.10">
    <property type="entry name" value="Ribonuclease H-like superfamily/Ribonuclease H"/>
    <property type="match status" value="1"/>
</dbReference>
<dbReference type="EMBL" id="GEMB01005810">
    <property type="protein sequence ID" value="JAR97513.1"/>
    <property type="molecule type" value="Transcribed_RNA"/>
</dbReference>
<dbReference type="InterPro" id="IPR036397">
    <property type="entry name" value="RNaseH_sf"/>
</dbReference>
<evidence type="ECO:0000313" key="1">
    <source>
        <dbReference type="EMBL" id="JAR97513.1"/>
    </source>
</evidence>
<feature type="non-terminal residue" evidence="1">
    <location>
        <position position="75"/>
    </location>
</feature>
<organism evidence="1">
    <name type="scientific">Triatoma infestans</name>
    <name type="common">Assassin bug</name>
    <dbReference type="NCBI Taxonomy" id="30076"/>
    <lineage>
        <taxon>Eukaryota</taxon>
        <taxon>Metazoa</taxon>
        <taxon>Ecdysozoa</taxon>
        <taxon>Arthropoda</taxon>
        <taxon>Hexapoda</taxon>
        <taxon>Insecta</taxon>
        <taxon>Pterygota</taxon>
        <taxon>Neoptera</taxon>
        <taxon>Paraneoptera</taxon>
        <taxon>Hemiptera</taxon>
        <taxon>Heteroptera</taxon>
        <taxon>Panheteroptera</taxon>
        <taxon>Cimicomorpha</taxon>
        <taxon>Reduviidae</taxon>
        <taxon>Triatominae</taxon>
        <taxon>Triatoma</taxon>
    </lineage>
</organism>
<reference evidence="1" key="1">
    <citation type="submission" date="2016-04" db="EMBL/GenBank/DDBJ databases">
        <authorList>
            <person name="Calderon-Fernandez G.M.Sr."/>
        </authorList>
    </citation>
    <scope>NUCLEOTIDE SEQUENCE</scope>
    <source>
        <strain evidence="1">Int1</strain>
        <tissue evidence="1">Integument</tissue>
    </source>
</reference>
<reference evidence="1" key="2">
    <citation type="journal article" date="2017" name="J. Med. Entomol.">
        <title>Transcriptome Analysis of the Triatoma infestans (Hemiptera: Reduviidae) Integument.</title>
        <authorList>
            <person name="Calderon-Fernandez G.M."/>
            <person name="Moriconi D.E."/>
            <person name="Dulbecco A.B."/>
            <person name="Juarez M.P."/>
        </authorList>
    </citation>
    <scope>NUCLEOTIDE SEQUENCE</scope>
    <source>
        <strain evidence="1">Int1</strain>
        <tissue evidence="1">Integument</tissue>
    </source>
</reference>
<dbReference type="GO" id="GO:0008168">
    <property type="term" value="F:methyltransferase activity"/>
    <property type="evidence" value="ECO:0007669"/>
    <property type="project" value="UniProtKB-KW"/>
</dbReference>
<proteinExistence type="predicted"/>
<dbReference type="AlphaFoldDB" id="A0A161M3X4"/>